<feature type="domain" description="Rhodanese" evidence="3">
    <location>
        <begin position="246"/>
        <end position="297"/>
    </location>
</feature>
<dbReference type="Proteomes" id="UP000037035">
    <property type="component" value="Unassembled WGS sequence"/>
</dbReference>
<reference evidence="4 5" key="1">
    <citation type="submission" date="2015-08" db="EMBL/GenBank/DDBJ databases">
        <title>Next Generation Sequencing and Analysis of the Genome of Puccinia sorghi L Schw, the Causal Agent of Maize Common Rust.</title>
        <authorList>
            <person name="Rochi L."/>
            <person name="Burguener G."/>
            <person name="Darino M."/>
            <person name="Turjanski A."/>
            <person name="Kreff E."/>
            <person name="Dieguez M.J."/>
            <person name="Sacco F."/>
        </authorList>
    </citation>
    <scope>NUCLEOTIDE SEQUENCE [LARGE SCALE GENOMIC DNA]</scope>
    <source>
        <strain evidence="4 5">RO10H11247</strain>
    </source>
</reference>
<evidence type="ECO:0000259" key="3">
    <source>
        <dbReference type="PROSITE" id="PS50206"/>
    </source>
</evidence>
<name>A0A0L6UPE5_9BASI</name>
<dbReference type="PANTHER" id="PTHR11364:SF27">
    <property type="entry name" value="SULFURTRANSFERASE"/>
    <property type="match status" value="1"/>
</dbReference>
<dbReference type="PROSITE" id="PS50206">
    <property type="entry name" value="RHODANESE_3"/>
    <property type="match status" value="2"/>
</dbReference>
<keyword evidence="1" id="KW-0808">Transferase</keyword>
<gene>
    <name evidence="4" type="ORF">VP01_4445g1</name>
</gene>
<keyword evidence="5" id="KW-1185">Reference proteome</keyword>
<dbReference type="CDD" id="cd01448">
    <property type="entry name" value="TST_Repeat_1"/>
    <property type="match status" value="1"/>
</dbReference>
<sequence>MNRLPTIISTSARSPRLLHTTTMGSSSRVQLVSPQEVQAQGLGKYRVLDSSFHLPNSGRSALDDFRRGPRLPGARLFDHDLVADRSYTLPNSPVKLGHMLPDIHTFKLHAQLLGIARNDHLLLYDSLGLFSAPRAAWLFNAYGHPNISVLDGGLPRWIHEKCPVETGAPSPPPEPSEYVLSGFPEAHAREKVVSYDAIVQNFTKTPTEDELPAMGETYRRLLGPEDCQKVFLNALDNHAPTWELLINGQKKVVVSCGSGLSACILWLALHLYHPNAIVLLYDESWTGYALRNDAPIISLSA</sequence>
<organism evidence="4 5">
    <name type="scientific">Puccinia sorghi</name>
    <dbReference type="NCBI Taxonomy" id="27349"/>
    <lineage>
        <taxon>Eukaryota</taxon>
        <taxon>Fungi</taxon>
        <taxon>Dikarya</taxon>
        <taxon>Basidiomycota</taxon>
        <taxon>Pucciniomycotina</taxon>
        <taxon>Pucciniomycetes</taxon>
        <taxon>Pucciniales</taxon>
        <taxon>Pucciniaceae</taxon>
        <taxon>Puccinia</taxon>
    </lineage>
</organism>
<dbReference type="PANTHER" id="PTHR11364">
    <property type="entry name" value="THIOSULFATE SULFERTANSFERASE"/>
    <property type="match status" value="1"/>
</dbReference>
<evidence type="ECO:0000256" key="2">
    <source>
        <dbReference type="ARBA" id="ARBA00022737"/>
    </source>
</evidence>
<dbReference type="InterPro" id="IPR036873">
    <property type="entry name" value="Rhodanese-like_dom_sf"/>
</dbReference>
<dbReference type="InterPro" id="IPR045078">
    <property type="entry name" value="TST/MPST-like"/>
</dbReference>
<comment type="caution">
    <text evidence="4">The sequence shown here is derived from an EMBL/GenBank/DDBJ whole genome shotgun (WGS) entry which is preliminary data.</text>
</comment>
<dbReference type="InterPro" id="IPR001763">
    <property type="entry name" value="Rhodanese-like_dom"/>
</dbReference>
<dbReference type="SMART" id="SM00450">
    <property type="entry name" value="RHOD"/>
    <property type="match status" value="1"/>
</dbReference>
<keyword evidence="2" id="KW-0677">Repeat</keyword>
<protein>
    <recommendedName>
        <fullName evidence="3">Rhodanese domain-containing protein</fullName>
    </recommendedName>
</protein>
<accession>A0A0L6UPE5</accession>
<dbReference type="Gene3D" id="3.40.250.10">
    <property type="entry name" value="Rhodanese-like domain"/>
    <property type="match status" value="2"/>
</dbReference>
<dbReference type="STRING" id="27349.A0A0L6UPE5"/>
<dbReference type="OrthoDB" id="270167at2759"/>
<evidence type="ECO:0000313" key="5">
    <source>
        <dbReference type="Proteomes" id="UP000037035"/>
    </source>
</evidence>
<proteinExistence type="predicted"/>
<dbReference type="VEuPathDB" id="FungiDB:VP01_4445g1"/>
<dbReference type="GO" id="GO:0005739">
    <property type="term" value="C:mitochondrion"/>
    <property type="evidence" value="ECO:0007669"/>
    <property type="project" value="TreeGrafter"/>
</dbReference>
<dbReference type="AlphaFoldDB" id="A0A0L6UPE5"/>
<dbReference type="Pfam" id="PF00581">
    <property type="entry name" value="Rhodanese"/>
    <property type="match status" value="1"/>
</dbReference>
<evidence type="ECO:0000313" key="4">
    <source>
        <dbReference type="EMBL" id="KNZ50398.1"/>
    </source>
</evidence>
<feature type="domain" description="Rhodanese" evidence="3">
    <location>
        <begin position="41"/>
        <end position="166"/>
    </location>
</feature>
<dbReference type="GO" id="GO:0004792">
    <property type="term" value="F:thiosulfate-cyanide sulfurtransferase activity"/>
    <property type="evidence" value="ECO:0007669"/>
    <property type="project" value="TreeGrafter"/>
</dbReference>
<dbReference type="SUPFAM" id="SSF52821">
    <property type="entry name" value="Rhodanese/Cell cycle control phosphatase"/>
    <property type="match status" value="2"/>
</dbReference>
<evidence type="ECO:0000256" key="1">
    <source>
        <dbReference type="ARBA" id="ARBA00022679"/>
    </source>
</evidence>
<dbReference type="EMBL" id="LAVV01009552">
    <property type="protein sequence ID" value="KNZ50398.1"/>
    <property type="molecule type" value="Genomic_DNA"/>
</dbReference>